<organism evidence="3 4">
    <name type="scientific">Phytophthora cactorum</name>
    <dbReference type="NCBI Taxonomy" id="29920"/>
    <lineage>
        <taxon>Eukaryota</taxon>
        <taxon>Sar</taxon>
        <taxon>Stramenopiles</taxon>
        <taxon>Oomycota</taxon>
        <taxon>Peronosporomycetes</taxon>
        <taxon>Peronosporales</taxon>
        <taxon>Peronosporaceae</taxon>
        <taxon>Phytophthora</taxon>
    </lineage>
</organism>
<feature type="domain" description="HAT C-terminal dimerisation" evidence="2">
    <location>
        <begin position="2"/>
        <end position="44"/>
    </location>
</feature>
<name>A0A8T1TPI4_9STRA</name>
<evidence type="ECO:0000313" key="3">
    <source>
        <dbReference type="EMBL" id="KAG6943474.1"/>
    </source>
</evidence>
<feature type="non-terminal residue" evidence="3">
    <location>
        <position position="1"/>
    </location>
</feature>
<evidence type="ECO:0000313" key="4">
    <source>
        <dbReference type="Proteomes" id="UP000688947"/>
    </source>
</evidence>
<dbReference type="GO" id="GO:0046983">
    <property type="term" value="F:protein dimerization activity"/>
    <property type="evidence" value="ECO:0007669"/>
    <property type="project" value="InterPro"/>
</dbReference>
<dbReference type="EMBL" id="JAENGZ010002531">
    <property type="protein sequence ID" value="KAG6943474.1"/>
    <property type="molecule type" value="Genomic_DNA"/>
</dbReference>
<dbReference type="Proteomes" id="UP000688947">
    <property type="component" value="Unassembled WGS sequence"/>
</dbReference>
<gene>
    <name evidence="3" type="ORF">JG687_00018438</name>
</gene>
<dbReference type="InterPro" id="IPR008906">
    <property type="entry name" value="HATC_C_dom"/>
</dbReference>
<feature type="compositionally biased region" description="Polar residues" evidence="1">
    <location>
        <begin position="95"/>
        <end position="122"/>
    </location>
</feature>
<accession>A0A8T1TPI4</accession>
<dbReference type="AlphaFoldDB" id="A0A8T1TPI4"/>
<evidence type="ECO:0000256" key="1">
    <source>
        <dbReference type="SAM" id="MobiDB-lite"/>
    </source>
</evidence>
<proteinExistence type="predicted"/>
<sequence>QLLSIPTSSASSERSWSIHGFIHTKLRNRLTPERVNKLVFVYTNIARKSEVNHIMYQFFPDACDDSDSSDSGDDSEDDEGKVVGCGRPSLPATGARQSITSESGHAKNNNNKKQLSAPQEVNNSGDVFITPICRRRETLTCQTR</sequence>
<reference evidence="3" key="1">
    <citation type="submission" date="2021-01" db="EMBL/GenBank/DDBJ databases">
        <title>Phytophthora aleatoria, a newly-described species from Pinus radiata is distinct from Phytophthora cactorum isolates based on comparative genomics.</title>
        <authorList>
            <person name="Mcdougal R."/>
            <person name="Panda P."/>
            <person name="Williams N."/>
            <person name="Studholme D.J."/>
        </authorList>
    </citation>
    <scope>NUCLEOTIDE SEQUENCE</scope>
    <source>
        <strain evidence="3">NZFS 3830</strain>
    </source>
</reference>
<comment type="caution">
    <text evidence="3">The sequence shown here is derived from an EMBL/GenBank/DDBJ whole genome shotgun (WGS) entry which is preliminary data.</text>
</comment>
<dbReference type="Pfam" id="PF05699">
    <property type="entry name" value="Dimer_Tnp_hAT"/>
    <property type="match status" value="1"/>
</dbReference>
<evidence type="ECO:0000259" key="2">
    <source>
        <dbReference type="Pfam" id="PF05699"/>
    </source>
</evidence>
<feature type="compositionally biased region" description="Acidic residues" evidence="1">
    <location>
        <begin position="64"/>
        <end position="79"/>
    </location>
</feature>
<protein>
    <recommendedName>
        <fullName evidence="2">HAT C-terminal dimerisation domain-containing protein</fullName>
    </recommendedName>
</protein>
<feature type="region of interest" description="Disordered" evidence="1">
    <location>
        <begin position="64"/>
        <end position="122"/>
    </location>
</feature>
<dbReference type="OrthoDB" id="125165at2759"/>